<dbReference type="Proteomes" id="UP000222485">
    <property type="component" value="Genome"/>
</dbReference>
<evidence type="ECO:0000313" key="2">
    <source>
        <dbReference type="Proteomes" id="UP000222485"/>
    </source>
</evidence>
<protein>
    <submittedName>
        <fullName evidence="1">Uncharacterized protein</fullName>
    </submittedName>
</protein>
<accession>A0A1V0EE69</accession>
<organism evidence="1 2">
    <name type="scientific">Caulobacter phage Ccr32</name>
    <dbReference type="NCBI Taxonomy" id="1959738"/>
    <lineage>
        <taxon>Viruses</taxon>
        <taxon>Duplodnaviria</taxon>
        <taxon>Heunggongvirae</taxon>
        <taxon>Uroviricota</taxon>
        <taxon>Caudoviricetes</taxon>
        <taxon>Jeanschmidtviridae</taxon>
        <taxon>Shapirovirus</taxon>
        <taxon>Shapirovirus cbk</taxon>
    </lineage>
</organism>
<name>A0A1V0EE69_9CAUD</name>
<evidence type="ECO:0000313" key="1">
    <source>
        <dbReference type="EMBL" id="ARB15210.1"/>
    </source>
</evidence>
<reference evidence="2" key="1">
    <citation type="journal article" date="2017" name="Curr. Microbiol.">
        <title>Genomic Diversity of Type B3 Bacteriophages of Caulobacter crescentus.</title>
        <authorList>
            <person name="Ash K.T."/>
            <person name="Drake K.M."/>
            <person name="Gibbs W.S."/>
            <person name="Ely B."/>
        </authorList>
    </citation>
    <scope>NUCLEOTIDE SEQUENCE [LARGE SCALE GENOMIC DNA]</scope>
</reference>
<proteinExistence type="predicted"/>
<dbReference type="EMBL" id="KY555146">
    <property type="protein sequence ID" value="ARB15210.1"/>
    <property type="molecule type" value="Genomic_DNA"/>
</dbReference>
<gene>
    <name evidence="1" type="ORF">Ccr32_gp292</name>
</gene>
<sequence length="182" mass="19843">MNILQDLLAHPENMTDAYASCISMRIGDTLASPRRQDLFDLATTLTSISHALLAQAPQEVRNVLIHDKGDMGDPVMVAFRLGQLSMAGEIMGYEASRRADDDIIEVVRAHRGFLADIAAGRNTQRELAAQFGMSGREVRVTLRLLGSKGLVNTVLGKKVGEFEARLTPLAESVLDQIRRAAA</sequence>